<dbReference type="AlphaFoldDB" id="A0A0P0RJY5"/>
<gene>
    <name evidence="1" type="ORF">K788_0000010</name>
</gene>
<sequence length="96" mass="10737">MFVESGLRVACKADSCDGHYCNSYANHSTNLQRTRKTLCGKACAGGATRRREYRSRRMTQCTWRTSRLSPHSSRGDVTRMHCGIERSASHGCLTHG</sequence>
<dbReference type="KEGG" id="bcai:K788_0000010"/>
<dbReference type="Proteomes" id="UP000019146">
    <property type="component" value="Chromosome 2"/>
</dbReference>
<evidence type="ECO:0000313" key="2">
    <source>
        <dbReference type="Proteomes" id="UP000019146"/>
    </source>
</evidence>
<name>A0A0P0RJY5_9BURK</name>
<dbReference type="EMBL" id="CP012747">
    <property type="protein sequence ID" value="ALL68991.1"/>
    <property type="molecule type" value="Genomic_DNA"/>
</dbReference>
<accession>A0A0P0RJY5</accession>
<proteinExistence type="predicted"/>
<protein>
    <submittedName>
        <fullName evidence="1">Aspartate dehydrogenase</fullName>
    </submittedName>
</protein>
<reference evidence="1 2" key="1">
    <citation type="journal article" date="2014" name="Genome Announc.">
        <title>Draft Genome Sequence of the Haloacid-Degrading Burkholderia caribensis Strain MBA4.</title>
        <authorList>
            <person name="Pan Y."/>
            <person name="Kong K.F."/>
            <person name="Tsang J.S."/>
        </authorList>
    </citation>
    <scope>NUCLEOTIDE SEQUENCE [LARGE SCALE GENOMIC DNA]</scope>
    <source>
        <strain evidence="1 2">MBA4</strain>
    </source>
</reference>
<evidence type="ECO:0000313" key="1">
    <source>
        <dbReference type="EMBL" id="ALL68991.1"/>
    </source>
</evidence>
<organism evidence="1 2">
    <name type="scientific">Paraburkholderia caribensis MBA4</name>
    <dbReference type="NCBI Taxonomy" id="1323664"/>
    <lineage>
        <taxon>Bacteria</taxon>
        <taxon>Pseudomonadati</taxon>
        <taxon>Pseudomonadota</taxon>
        <taxon>Betaproteobacteria</taxon>
        <taxon>Burkholderiales</taxon>
        <taxon>Burkholderiaceae</taxon>
        <taxon>Paraburkholderia</taxon>
    </lineage>
</organism>